<dbReference type="GO" id="GO:1904263">
    <property type="term" value="P:positive regulation of TORC1 signaling"/>
    <property type="evidence" value="ECO:0007669"/>
    <property type="project" value="TreeGrafter"/>
</dbReference>
<evidence type="ECO:0000256" key="2">
    <source>
        <dbReference type="ARBA" id="ARBA00022574"/>
    </source>
</evidence>
<reference evidence="7" key="1">
    <citation type="journal article" date="2013" name="Genome Biol. Evol.">
        <title>Punctuated emergences of genetic and phenotypic innovations in eumetazoan, bilaterian, euteleostome, and hominidae ancestors.</title>
        <authorList>
            <person name="Wenger Y."/>
            <person name="Galliot B."/>
        </authorList>
    </citation>
    <scope>NUCLEOTIDE SEQUENCE</scope>
    <source>
        <tissue evidence="7">Whole animals</tissue>
    </source>
</reference>
<dbReference type="InterPro" id="IPR049566">
    <property type="entry name" value="WDR59_RTC1-like_RING_Znf"/>
</dbReference>
<organism evidence="7">
    <name type="scientific">Hydra vulgaris</name>
    <name type="common">Hydra</name>
    <name type="synonym">Hydra attenuata</name>
    <dbReference type="NCBI Taxonomy" id="6087"/>
    <lineage>
        <taxon>Eukaryota</taxon>
        <taxon>Metazoa</taxon>
        <taxon>Cnidaria</taxon>
        <taxon>Hydrozoa</taxon>
        <taxon>Hydroidolina</taxon>
        <taxon>Anthoathecata</taxon>
        <taxon>Aplanulata</taxon>
        <taxon>Hydridae</taxon>
        <taxon>Hydra</taxon>
    </lineage>
</organism>
<comment type="similarity">
    <text evidence="1">Belongs to the WD repeat WDR24 family.</text>
</comment>
<dbReference type="InterPro" id="IPR036322">
    <property type="entry name" value="WD40_repeat_dom_sf"/>
</dbReference>
<feature type="repeat" description="WD" evidence="5">
    <location>
        <begin position="199"/>
        <end position="232"/>
    </location>
</feature>
<dbReference type="Pfam" id="PF17120">
    <property type="entry name" value="zf-RING_16"/>
    <property type="match status" value="1"/>
</dbReference>
<dbReference type="PROSITE" id="PS50294">
    <property type="entry name" value="WD_REPEATS_REGION"/>
    <property type="match status" value="1"/>
</dbReference>
<name>T2M6F6_HYDVU</name>
<dbReference type="InterPro" id="IPR015943">
    <property type="entry name" value="WD40/YVTN_repeat-like_dom_sf"/>
</dbReference>
<dbReference type="InterPro" id="IPR037590">
    <property type="entry name" value="WDR24"/>
</dbReference>
<evidence type="ECO:0000256" key="4">
    <source>
        <dbReference type="ARBA" id="ARBA00040269"/>
    </source>
</evidence>
<dbReference type="GO" id="GO:0061700">
    <property type="term" value="C:GATOR2 complex"/>
    <property type="evidence" value="ECO:0007669"/>
    <property type="project" value="TreeGrafter"/>
</dbReference>
<evidence type="ECO:0000259" key="6">
    <source>
        <dbReference type="Pfam" id="PF17120"/>
    </source>
</evidence>
<dbReference type="GO" id="GO:0034198">
    <property type="term" value="P:cellular response to amino acid starvation"/>
    <property type="evidence" value="ECO:0007669"/>
    <property type="project" value="TreeGrafter"/>
</dbReference>
<evidence type="ECO:0000313" key="7">
    <source>
        <dbReference type="EMBL" id="CDG67873.1"/>
    </source>
</evidence>
<evidence type="ECO:0000256" key="1">
    <source>
        <dbReference type="ARBA" id="ARBA00008134"/>
    </source>
</evidence>
<protein>
    <recommendedName>
        <fullName evidence="4">GATOR2 complex protein WDR24</fullName>
    </recommendedName>
</protein>
<proteinExistence type="evidence at transcript level"/>
<dbReference type="Gene3D" id="2.130.10.10">
    <property type="entry name" value="YVTN repeat-like/Quinoprotein amine dehydrogenase"/>
    <property type="match status" value="1"/>
</dbReference>
<gene>
    <name evidence="7" type="primary">WDR24</name>
</gene>
<accession>T2M6F6</accession>
<feature type="domain" description="WDR59/RTC1-like RING zinc finger" evidence="6">
    <location>
        <begin position="698"/>
        <end position="747"/>
    </location>
</feature>
<dbReference type="GO" id="GO:0005829">
    <property type="term" value="C:cytosol"/>
    <property type="evidence" value="ECO:0007669"/>
    <property type="project" value="TreeGrafter"/>
</dbReference>
<dbReference type="OrthoDB" id="60955at2759"/>
<dbReference type="PANTHER" id="PTHR46200:SF1">
    <property type="entry name" value="GATOR COMPLEX PROTEIN WDR24"/>
    <property type="match status" value="1"/>
</dbReference>
<dbReference type="PANTHER" id="PTHR46200">
    <property type="entry name" value="GATOR COMPLEX PROTEIN WDR24"/>
    <property type="match status" value="1"/>
</dbReference>
<sequence>MRMARNQDKSGIQPLNAITFQQTLPCSAKAICKNKEGTQCAVGGSNLLKIFSIEEKRFVEKLNLVAGPRKLNHSISDLQWHPMEDNIIASAAGNGVVILWDLNKEQKQDHIFQQHYRFVNKICFHPTDPTLLMSCSQDGNMNCFDIRRKDISVSFCGKADSIRDVQFHRTDKHIFCAAGESGNVQLWDMRKHDHYYAQFTGHSGPVFALDWHLEEKHWLATGGRDSLIKIWDTQACNHPIHTIETIASVARIKWRPNYKYHISSCALILDNNINIWDIRRPYVPFAAFQEHKDVATGFVWQRDPDVMLSCSKDKTIIHHTIRDAERPALKAPSIALGLSPRGMIGYAFPNPEAKLDHPKQSINAKKQSKFGLETQDSHQECSIVNVFEMHSIFDEMWISSLAKEYIFFGKSVTAMCEHNSKAAKKLGFFEKAQVWAILGQLYYPSSKTEVDPSPPLQITTYSNPMIGKDHSRLLDTPERIDFKSNNQSTLSSENEMDPGLQTPSGVVSNVFQDMTLVGPELDAVFGDEDCNEQLFSADVDEDVEDLEDLPREAFQLRQSFNDRLFTQSDTEQKDGLKEALPISLELPQWNFDNLVKEVLFFYAQQGDIQMSVTVLLVLNSFAKGMVEKSIQEDWFYGYIEILSRLHLFNIATEVINHAPAPVNTLNQNSTVVHMQCGICYKVLSSTSHGWYCRNCKRSAQICAICHIPVKGLYLWCQGCGHGGHLNHIKSWFSEQKFCPIGCGHKCEYS</sequence>
<dbReference type="EMBL" id="HAAD01001641">
    <property type="protein sequence ID" value="CDG67873.1"/>
    <property type="molecule type" value="mRNA"/>
</dbReference>
<dbReference type="SMART" id="SM00320">
    <property type="entry name" value="WD40"/>
    <property type="match status" value="6"/>
</dbReference>
<keyword evidence="3" id="KW-0677">Repeat</keyword>
<evidence type="ECO:0000256" key="5">
    <source>
        <dbReference type="PROSITE-ProRule" id="PRU00221"/>
    </source>
</evidence>
<dbReference type="SUPFAM" id="SSF50978">
    <property type="entry name" value="WD40 repeat-like"/>
    <property type="match status" value="1"/>
</dbReference>
<dbReference type="GO" id="GO:0005774">
    <property type="term" value="C:vacuolar membrane"/>
    <property type="evidence" value="ECO:0007669"/>
    <property type="project" value="TreeGrafter"/>
</dbReference>
<evidence type="ECO:0000256" key="3">
    <source>
        <dbReference type="ARBA" id="ARBA00022737"/>
    </source>
</evidence>
<keyword evidence="2 5" id="KW-0853">WD repeat</keyword>
<dbReference type="AlphaFoldDB" id="T2M6F6"/>
<dbReference type="GO" id="GO:0016239">
    <property type="term" value="P:positive regulation of macroautophagy"/>
    <property type="evidence" value="ECO:0007669"/>
    <property type="project" value="TreeGrafter"/>
</dbReference>
<dbReference type="InterPro" id="IPR001680">
    <property type="entry name" value="WD40_rpt"/>
</dbReference>
<dbReference type="CDD" id="cd16693">
    <property type="entry name" value="mRING-H2-C3H3C2_WDR24"/>
    <property type="match status" value="1"/>
</dbReference>
<dbReference type="PROSITE" id="PS50082">
    <property type="entry name" value="WD_REPEATS_2"/>
    <property type="match status" value="1"/>
</dbReference>
<dbReference type="Pfam" id="PF00400">
    <property type="entry name" value="WD40"/>
    <property type="match status" value="4"/>
</dbReference>